<dbReference type="Gene3D" id="3.40.50.10190">
    <property type="entry name" value="BRCT domain"/>
    <property type="match status" value="1"/>
</dbReference>
<gene>
    <name evidence="3" type="ORF">CKM354_000376000</name>
</gene>
<feature type="compositionally biased region" description="Basic residues" evidence="1">
    <location>
        <begin position="452"/>
        <end position="461"/>
    </location>
</feature>
<dbReference type="SUPFAM" id="SSF52113">
    <property type="entry name" value="BRCT domain"/>
    <property type="match status" value="1"/>
</dbReference>
<organism evidence="3 4">
    <name type="scientific">Cercospora kikuchii</name>
    <dbReference type="NCBI Taxonomy" id="84275"/>
    <lineage>
        <taxon>Eukaryota</taxon>
        <taxon>Fungi</taxon>
        <taxon>Dikarya</taxon>
        <taxon>Ascomycota</taxon>
        <taxon>Pezizomycotina</taxon>
        <taxon>Dothideomycetes</taxon>
        <taxon>Dothideomycetidae</taxon>
        <taxon>Mycosphaerellales</taxon>
        <taxon>Mycosphaerellaceae</taxon>
        <taxon>Cercospora</taxon>
    </lineage>
</organism>
<feature type="compositionally biased region" description="Basic residues" evidence="1">
    <location>
        <begin position="427"/>
        <end position="436"/>
    </location>
</feature>
<sequence>MYGNLLSQPDIVNLSLRDDPADFTYTQICYRNGTIALREQTEINRTAGDVAARLKVRGPIIQLESYVQDTKIELPPSKYRSIDWDHSQLSLTQSTAQHRESILLRSGDTIDFRLLNVKIEIALSRHNDQNPNPRSSVTMVTPSNQPSAKDDDFARDSVTDSDGDNLSSPQFQSKKKATLKDMSPSMAANQLDEADSSFHTQATQPLEVPAAAKHSNGITMHSQGLSLDDEAIGVNEQHEVEEPQDSDAEDATPSVAPVAASRGIKRKLEARADQYDVPRDPDSDLEAKRKRAKLPKAARDSEEDNKDVSSAPPTATKKLNAAFQAVRTADGESTESDQPAASPTESQRQPARFQTSAENQQDAEEVEMADGEDEAATVTPPTTTANKDGRPKMAAVMDNEEGDEDEESTDAGNDEIAPAVQSDQPAKKRGRGRPPKASRVNDHDASTPPAAGKKKARKSLRSTKAAATPAKKVSRRQTATPSATVRRTPKILLSAGDLPPAAKAWMTQNKIERIEETPSKGTNFVCVVRDNVLPSTLKVLRSLVAGKPVVGDSWITDSRKEGELLDTEEYIHADLKDVDADSTTRRSLFAQKTLFFTVRAAQTYKDWQEVVKLANEAGAVEVLAGTANKGHETKPKESVIFFGEDNAADDDAEDLIKTHGRVVFDKTALAKWIINADIDLDSDEHVLTLPLGGTLAKKGAGKKAKK</sequence>
<proteinExistence type="predicted"/>
<reference evidence="3 4" key="1">
    <citation type="submission" date="2021-01" db="EMBL/GenBank/DDBJ databases">
        <title>Cercospora kikuchii MAFF 305040 whole genome shotgun sequence.</title>
        <authorList>
            <person name="Kashiwa T."/>
            <person name="Suzuki T."/>
        </authorList>
    </citation>
    <scope>NUCLEOTIDE SEQUENCE [LARGE SCALE GENOMIC DNA]</scope>
    <source>
        <strain evidence="3 4">MAFF 305040</strain>
    </source>
</reference>
<keyword evidence="4" id="KW-1185">Reference proteome</keyword>
<evidence type="ECO:0000313" key="3">
    <source>
        <dbReference type="EMBL" id="GIZ40423.1"/>
    </source>
</evidence>
<dbReference type="PROSITE" id="PS50172">
    <property type="entry name" value="BRCT"/>
    <property type="match status" value="1"/>
</dbReference>
<protein>
    <recommendedName>
        <fullName evidence="2">BRCT domain-containing protein</fullName>
    </recommendedName>
</protein>
<feature type="compositionally biased region" description="Basic and acidic residues" evidence="1">
    <location>
        <begin position="266"/>
        <end position="287"/>
    </location>
</feature>
<feature type="compositionally biased region" description="Low complexity" evidence="1">
    <location>
        <begin position="376"/>
        <end position="385"/>
    </location>
</feature>
<dbReference type="EMBL" id="BOLY01000002">
    <property type="protein sequence ID" value="GIZ40423.1"/>
    <property type="molecule type" value="Genomic_DNA"/>
</dbReference>
<dbReference type="GeneID" id="68289335"/>
<accession>A0A9P3CL17</accession>
<dbReference type="AlphaFoldDB" id="A0A9P3CL17"/>
<feature type="compositionally biased region" description="Polar residues" evidence="1">
    <location>
        <begin position="476"/>
        <end position="485"/>
    </location>
</feature>
<dbReference type="InterPro" id="IPR001357">
    <property type="entry name" value="BRCT_dom"/>
</dbReference>
<evidence type="ECO:0000313" key="4">
    <source>
        <dbReference type="Proteomes" id="UP000825890"/>
    </source>
</evidence>
<evidence type="ECO:0000259" key="2">
    <source>
        <dbReference type="PROSITE" id="PS50172"/>
    </source>
</evidence>
<comment type="caution">
    <text evidence="3">The sequence shown here is derived from an EMBL/GenBank/DDBJ whole genome shotgun (WGS) entry which is preliminary data.</text>
</comment>
<dbReference type="OrthoDB" id="342264at2759"/>
<feature type="compositionally biased region" description="Acidic residues" evidence="1">
    <location>
        <begin position="361"/>
        <end position="375"/>
    </location>
</feature>
<name>A0A9P3CL17_9PEZI</name>
<feature type="compositionally biased region" description="Acidic residues" evidence="1">
    <location>
        <begin position="398"/>
        <end position="413"/>
    </location>
</feature>
<dbReference type="Proteomes" id="UP000825890">
    <property type="component" value="Unassembled WGS sequence"/>
</dbReference>
<dbReference type="RefSeq" id="XP_044654910.1">
    <property type="nucleotide sequence ID" value="XM_044798975.1"/>
</dbReference>
<feature type="region of interest" description="Disordered" evidence="1">
    <location>
        <begin position="238"/>
        <end position="485"/>
    </location>
</feature>
<feature type="compositionally biased region" description="Polar residues" evidence="1">
    <location>
        <begin position="336"/>
        <end position="360"/>
    </location>
</feature>
<evidence type="ECO:0000256" key="1">
    <source>
        <dbReference type="SAM" id="MobiDB-lite"/>
    </source>
</evidence>
<feature type="compositionally biased region" description="Basic and acidic residues" evidence="1">
    <location>
        <begin position="148"/>
        <end position="158"/>
    </location>
</feature>
<dbReference type="InterPro" id="IPR036420">
    <property type="entry name" value="BRCT_dom_sf"/>
</dbReference>
<feature type="domain" description="BRCT" evidence="2">
    <location>
        <begin position="527"/>
        <end position="572"/>
    </location>
</feature>
<feature type="region of interest" description="Disordered" evidence="1">
    <location>
        <begin position="126"/>
        <end position="183"/>
    </location>
</feature>
<feature type="compositionally biased region" description="Polar residues" evidence="1">
    <location>
        <begin position="129"/>
        <end position="147"/>
    </location>
</feature>